<gene>
    <name evidence="1" type="primary">48</name>
    <name evidence="1" type="ORF">PBI_BIRDSNEST_48</name>
</gene>
<dbReference type="RefSeq" id="YP_009949507.1">
    <property type="nucleotide sequence ID" value="NC_051581.1"/>
</dbReference>
<evidence type="ECO:0000313" key="2">
    <source>
        <dbReference type="Proteomes" id="UP000463946"/>
    </source>
</evidence>
<keyword evidence="2" id="KW-1185">Reference proteome</keyword>
<organism evidence="1 2">
    <name type="scientific">Mycobacterium phage BirdsNest</name>
    <dbReference type="NCBI Taxonomy" id="2686231"/>
    <lineage>
        <taxon>Viruses</taxon>
        <taxon>Duplodnaviria</taxon>
        <taxon>Heunggongvirae</taxon>
        <taxon>Uroviricota</taxon>
        <taxon>Caudoviricetes</taxon>
        <taxon>Bclasvirinae</taxon>
        <taxon>Birdsnestvirus</taxon>
        <taxon>Birdsnestvirus birdsnest</taxon>
    </lineage>
</organism>
<dbReference type="Pfam" id="PF19474">
    <property type="entry name" value="DUF6011"/>
    <property type="match status" value="1"/>
</dbReference>
<dbReference type="EMBL" id="MN813686">
    <property type="protein sequence ID" value="QHB37350.1"/>
    <property type="molecule type" value="Genomic_DNA"/>
</dbReference>
<proteinExistence type="predicted"/>
<dbReference type="InterPro" id="IPR046053">
    <property type="entry name" value="DUF6011"/>
</dbReference>
<accession>A0A6B9L798</accession>
<name>A0A6B9L798_9CAUD</name>
<evidence type="ECO:0000313" key="1">
    <source>
        <dbReference type="EMBL" id="QHB37350.1"/>
    </source>
</evidence>
<sequence length="267" mass="28388">MASPFKTQIAGLDNSVEVTQADVRPATDAQITRALMPMLDDRRWADSSQAGYVERAAVIKLVLTWAVNPMADSTPPAVSRAIHNAVGRGAAYGERANAILAHLAMVTDPAHITGTLSAEKLYAPLSKEGASKLIGWLADQPGSAIDTRASVQQGSEDSSVEVPAGRYAVELKDSSVGNDLAFYKVDRPTEGRWAGRVFVNQIVGPEEQPVRGKAAATVLAQIAVDPAAASIRYGHAVQKCGVCHTRLTNKTSREAGIGPDCRKKFGW</sequence>
<dbReference type="GeneID" id="60320912"/>
<dbReference type="KEGG" id="vg:60320912"/>
<protein>
    <submittedName>
        <fullName evidence="1">Uncharacterized protein</fullName>
    </submittedName>
</protein>
<dbReference type="Proteomes" id="UP000463946">
    <property type="component" value="Segment"/>
</dbReference>
<reference evidence="1 2" key="1">
    <citation type="submission" date="2019-12" db="EMBL/GenBank/DDBJ databases">
        <authorList>
            <person name="Lauer M.J."/>
            <person name="Curtus N.L."/>
            <person name="Garlena R.A."/>
            <person name="Russell D.A."/>
            <person name="Pope W.H."/>
            <person name="Jacobs-Sera D."/>
            <person name="Hatfull G.F."/>
        </authorList>
    </citation>
    <scope>NUCLEOTIDE SEQUENCE [LARGE SCALE GENOMIC DNA]</scope>
</reference>